<keyword evidence="1" id="KW-0732">Signal</keyword>
<protein>
    <submittedName>
        <fullName evidence="2">Uncharacterized LOC104266653</fullName>
    </submittedName>
</protein>
<evidence type="ECO:0000256" key="1">
    <source>
        <dbReference type="SAM" id="SignalP"/>
    </source>
</evidence>
<evidence type="ECO:0000313" key="2">
    <source>
        <dbReference type="Ensembl" id="ENSCINP00000007608.3"/>
    </source>
</evidence>
<keyword evidence="3" id="KW-1185">Reference proteome</keyword>
<feature type="chain" id="PRO_5003345756" evidence="1">
    <location>
        <begin position="23"/>
        <end position="61"/>
    </location>
</feature>
<proteinExistence type="predicted"/>
<reference evidence="3" key="1">
    <citation type="journal article" date="2002" name="Science">
        <title>The draft genome of Ciona intestinalis: insights into chordate and vertebrate origins.</title>
        <authorList>
            <person name="Dehal P."/>
            <person name="Satou Y."/>
            <person name="Campbell R.K."/>
            <person name="Chapman J."/>
            <person name="Degnan B."/>
            <person name="De Tomaso A."/>
            <person name="Davidson B."/>
            <person name="Di Gregorio A."/>
            <person name="Gelpke M."/>
            <person name="Goodstein D.M."/>
            <person name="Harafuji N."/>
            <person name="Hastings K.E."/>
            <person name="Ho I."/>
            <person name="Hotta K."/>
            <person name="Huang W."/>
            <person name="Kawashima T."/>
            <person name="Lemaire P."/>
            <person name="Martinez D."/>
            <person name="Meinertzhagen I.A."/>
            <person name="Necula S."/>
            <person name="Nonaka M."/>
            <person name="Putnam N."/>
            <person name="Rash S."/>
            <person name="Saiga H."/>
            <person name="Satake M."/>
            <person name="Terry A."/>
            <person name="Yamada L."/>
            <person name="Wang H.G."/>
            <person name="Awazu S."/>
            <person name="Azumi K."/>
            <person name="Boore J."/>
            <person name="Branno M."/>
            <person name="Chin-Bow S."/>
            <person name="DeSantis R."/>
            <person name="Doyle S."/>
            <person name="Francino P."/>
            <person name="Keys D.N."/>
            <person name="Haga S."/>
            <person name="Hayashi H."/>
            <person name="Hino K."/>
            <person name="Imai K.S."/>
            <person name="Inaba K."/>
            <person name="Kano S."/>
            <person name="Kobayashi K."/>
            <person name="Kobayashi M."/>
            <person name="Lee B.I."/>
            <person name="Makabe K.W."/>
            <person name="Manohar C."/>
            <person name="Matassi G."/>
            <person name="Medina M."/>
            <person name="Mochizuki Y."/>
            <person name="Mount S."/>
            <person name="Morishita T."/>
            <person name="Miura S."/>
            <person name="Nakayama A."/>
            <person name="Nishizaka S."/>
            <person name="Nomoto H."/>
            <person name="Ohta F."/>
            <person name="Oishi K."/>
            <person name="Rigoutsos I."/>
            <person name="Sano M."/>
            <person name="Sasaki A."/>
            <person name="Sasakura Y."/>
            <person name="Shoguchi E."/>
            <person name="Shin-i T."/>
            <person name="Spagnuolo A."/>
            <person name="Stainier D."/>
            <person name="Suzuki M.M."/>
            <person name="Tassy O."/>
            <person name="Takatori N."/>
            <person name="Tokuoka M."/>
            <person name="Yagi K."/>
            <person name="Yoshizaki F."/>
            <person name="Wada S."/>
            <person name="Zhang C."/>
            <person name="Hyatt P.D."/>
            <person name="Larimer F."/>
            <person name="Detter C."/>
            <person name="Doggett N."/>
            <person name="Glavina T."/>
            <person name="Hawkins T."/>
            <person name="Richardson P."/>
            <person name="Lucas S."/>
            <person name="Kohara Y."/>
            <person name="Levine M."/>
            <person name="Satoh N."/>
            <person name="Rokhsar D.S."/>
        </authorList>
    </citation>
    <scope>NUCLEOTIDE SEQUENCE [LARGE SCALE GENOMIC DNA]</scope>
</reference>
<feature type="signal peptide" evidence="1">
    <location>
        <begin position="1"/>
        <end position="22"/>
    </location>
</feature>
<dbReference type="AlphaFoldDB" id="F6Y6G8"/>
<gene>
    <name evidence="2" type="primary">LOC104266653</name>
</gene>
<dbReference type="HOGENOM" id="CLU_2921917_0_0_1"/>
<reference evidence="2" key="2">
    <citation type="submission" date="2025-08" db="UniProtKB">
        <authorList>
            <consortium name="Ensembl"/>
        </authorList>
    </citation>
    <scope>IDENTIFICATION</scope>
</reference>
<sequence>MDRRLLTILLIGLVCFAQLGESHYYHYYDEKKNDFLYDMLDDEGDEMASKIKRKNDLFYYW</sequence>
<dbReference type="InParanoid" id="F6Y6G8"/>
<accession>F6Y6G8</accession>
<reference evidence="2" key="3">
    <citation type="submission" date="2025-09" db="UniProtKB">
        <authorList>
            <consortium name="Ensembl"/>
        </authorList>
    </citation>
    <scope>IDENTIFICATION</scope>
</reference>
<organism evidence="2 3">
    <name type="scientific">Ciona intestinalis</name>
    <name type="common">Transparent sea squirt</name>
    <name type="synonym">Ascidia intestinalis</name>
    <dbReference type="NCBI Taxonomy" id="7719"/>
    <lineage>
        <taxon>Eukaryota</taxon>
        <taxon>Metazoa</taxon>
        <taxon>Chordata</taxon>
        <taxon>Tunicata</taxon>
        <taxon>Ascidiacea</taxon>
        <taxon>Phlebobranchia</taxon>
        <taxon>Cionidae</taxon>
        <taxon>Ciona</taxon>
    </lineage>
</organism>
<name>F6Y6G8_CIOIN</name>
<dbReference type="Ensembl" id="ENSCINT00000007608.3">
    <property type="protein sequence ID" value="ENSCINP00000007608.3"/>
    <property type="gene ID" value="ENSCING00000003692.3"/>
</dbReference>
<evidence type="ECO:0000313" key="3">
    <source>
        <dbReference type="Proteomes" id="UP000008144"/>
    </source>
</evidence>
<dbReference type="Proteomes" id="UP000008144">
    <property type="component" value="Unassembled WGS sequence"/>
</dbReference>